<evidence type="ECO:0000313" key="3">
    <source>
        <dbReference type="Proteomes" id="UP000249524"/>
    </source>
</evidence>
<dbReference type="OrthoDB" id="8264993at2"/>
<feature type="domain" description="Bacteriophage T5 Orf172 DNA-binding" evidence="1">
    <location>
        <begin position="21"/>
        <end position="95"/>
    </location>
</feature>
<name>A0A328BP17_9CAUL</name>
<keyword evidence="3" id="KW-1185">Reference proteome</keyword>
<reference evidence="2 3" key="1">
    <citation type="submission" date="2018-05" db="EMBL/GenBank/DDBJ databases">
        <authorList>
            <person name="Lanie J.A."/>
            <person name="Ng W.-L."/>
            <person name="Kazmierczak K.M."/>
            <person name="Andrzejewski T.M."/>
            <person name="Davidsen T.M."/>
            <person name="Wayne K.J."/>
            <person name="Tettelin H."/>
            <person name="Glass J.I."/>
            <person name="Rusch D."/>
            <person name="Podicherti R."/>
            <person name="Tsui H.-C.T."/>
            <person name="Winkler M.E."/>
        </authorList>
    </citation>
    <scope>NUCLEOTIDE SEQUENCE [LARGE SCALE GENOMIC DNA]</scope>
    <source>
        <strain evidence="2 3">BUT-10</strain>
    </source>
</reference>
<proteinExistence type="predicted"/>
<dbReference type="InterPro" id="IPR018306">
    <property type="entry name" value="Phage_T5_Orf172_DNA-bd"/>
</dbReference>
<dbReference type="EMBL" id="QFYS01000001">
    <property type="protein sequence ID" value="RAK68843.1"/>
    <property type="molecule type" value="Genomic_DNA"/>
</dbReference>
<sequence length="123" mass="14029">MDSMTYETTEKPAGFVYFISAEGAKAVKIGSAKSPRTRLRELQTGAMHDLVLLAVIPHPRPRKLEQHLHAEFGEHRIRSEWFSYTSEIEAFLIESAFDAHGNRVWTAYSDDPPPDIEGAWDWI</sequence>
<organism evidence="2 3">
    <name type="scientific">Phenylobacterium kunshanense</name>
    <dbReference type="NCBI Taxonomy" id="1445034"/>
    <lineage>
        <taxon>Bacteria</taxon>
        <taxon>Pseudomonadati</taxon>
        <taxon>Pseudomonadota</taxon>
        <taxon>Alphaproteobacteria</taxon>
        <taxon>Caulobacterales</taxon>
        <taxon>Caulobacteraceae</taxon>
        <taxon>Phenylobacterium</taxon>
    </lineage>
</organism>
<comment type="caution">
    <text evidence="2">The sequence shown here is derived from an EMBL/GenBank/DDBJ whole genome shotgun (WGS) entry which is preliminary data.</text>
</comment>
<dbReference type="Proteomes" id="UP000249524">
    <property type="component" value="Unassembled WGS sequence"/>
</dbReference>
<accession>A0A328BP17</accession>
<evidence type="ECO:0000313" key="2">
    <source>
        <dbReference type="EMBL" id="RAK68843.1"/>
    </source>
</evidence>
<dbReference type="AlphaFoldDB" id="A0A328BP17"/>
<dbReference type="Pfam" id="PF13455">
    <property type="entry name" value="MUG113"/>
    <property type="match status" value="1"/>
</dbReference>
<dbReference type="RefSeq" id="WP_111274335.1">
    <property type="nucleotide sequence ID" value="NZ_QFYS01000001.1"/>
</dbReference>
<protein>
    <recommendedName>
        <fullName evidence="1">Bacteriophage T5 Orf172 DNA-binding domain-containing protein</fullName>
    </recommendedName>
</protein>
<evidence type="ECO:0000259" key="1">
    <source>
        <dbReference type="SMART" id="SM00974"/>
    </source>
</evidence>
<dbReference type="SMART" id="SM00974">
    <property type="entry name" value="T5orf172"/>
    <property type="match status" value="1"/>
</dbReference>
<gene>
    <name evidence="2" type="ORF">DJ019_02170</name>
</gene>